<comment type="caution">
    <text evidence="2">The sequence shown here is derived from an EMBL/GenBank/DDBJ whole genome shotgun (WGS) entry which is preliminary data.</text>
</comment>
<protein>
    <recommendedName>
        <fullName evidence="4">SPARK domain-containing protein</fullName>
    </recommendedName>
</protein>
<keyword evidence="3" id="KW-1185">Reference proteome</keyword>
<evidence type="ECO:0008006" key="4">
    <source>
        <dbReference type="Google" id="ProtNLM"/>
    </source>
</evidence>
<dbReference type="EMBL" id="CM029037">
    <property type="protein sequence ID" value="KAG2660993.1"/>
    <property type="molecule type" value="Genomic_DNA"/>
</dbReference>
<dbReference type="Proteomes" id="UP000823388">
    <property type="component" value="Chromosome 1K"/>
</dbReference>
<dbReference type="AlphaFoldDB" id="A0A8T0XV46"/>
<organism evidence="2 3">
    <name type="scientific">Panicum virgatum</name>
    <name type="common">Blackwell switchgrass</name>
    <dbReference type="NCBI Taxonomy" id="38727"/>
    <lineage>
        <taxon>Eukaryota</taxon>
        <taxon>Viridiplantae</taxon>
        <taxon>Streptophyta</taxon>
        <taxon>Embryophyta</taxon>
        <taxon>Tracheophyta</taxon>
        <taxon>Spermatophyta</taxon>
        <taxon>Magnoliopsida</taxon>
        <taxon>Liliopsida</taxon>
        <taxon>Poales</taxon>
        <taxon>Poaceae</taxon>
        <taxon>PACMAD clade</taxon>
        <taxon>Panicoideae</taxon>
        <taxon>Panicodae</taxon>
        <taxon>Paniceae</taxon>
        <taxon>Panicinae</taxon>
        <taxon>Panicum</taxon>
        <taxon>Panicum sect. Hiantes</taxon>
    </lineage>
</organism>
<reference evidence="2" key="1">
    <citation type="submission" date="2020-05" db="EMBL/GenBank/DDBJ databases">
        <title>WGS assembly of Panicum virgatum.</title>
        <authorList>
            <person name="Lovell J.T."/>
            <person name="Jenkins J."/>
            <person name="Shu S."/>
            <person name="Juenger T.E."/>
            <person name="Schmutz J."/>
        </authorList>
    </citation>
    <scope>NUCLEOTIDE SEQUENCE</scope>
    <source>
        <strain evidence="2">AP13</strain>
    </source>
</reference>
<accession>A0A8T0XV46</accession>
<feature type="region of interest" description="Disordered" evidence="1">
    <location>
        <begin position="37"/>
        <end position="66"/>
    </location>
</feature>
<evidence type="ECO:0000256" key="1">
    <source>
        <dbReference type="SAM" id="MobiDB-lite"/>
    </source>
</evidence>
<dbReference type="PANTHER" id="PTHR34056">
    <property type="entry name" value="GPI-ANCHORED PROTEIN"/>
    <property type="match status" value="1"/>
</dbReference>
<gene>
    <name evidence="2" type="ORF">PVAP13_1KG473500</name>
</gene>
<feature type="region of interest" description="Disordered" evidence="1">
    <location>
        <begin position="302"/>
        <end position="329"/>
    </location>
</feature>
<dbReference type="InterPro" id="IPR040376">
    <property type="entry name" value="At4g28100-like"/>
</dbReference>
<evidence type="ECO:0000313" key="3">
    <source>
        <dbReference type="Proteomes" id="UP000823388"/>
    </source>
</evidence>
<name>A0A8T0XV46_PANVG</name>
<dbReference type="PANTHER" id="PTHR34056:SF4">
    <property type="entry name" value="OS02G0710700 PROTEIN"/>
    <property type="match status" value="1"/>
</dbReference>
<sequence>MLSLLWLRNDRKTHSVLSSCPPYRPSYLPSVITRARPSATLPDQPPNPRACTGAHARAPRPRAMPPLRRGAGTVVLLLLHYAAASHLLSCAAAGTLPDPAPLDPALVFPSATPVQPAAATAEGTIPAFPEQSDSLAGSSATCPLAPAPALLPAVRSACDADDGELPPRLRCCPALAAWLFAAYAPAALSQRAPARPTPAAAAVDMPLPPDDSEACAGAADRALRAGGAALPRPPGGNGTCDVAFCYCGVRLRRLACGPAPADGRLWAPADAAARRMERDCGQAGTPGCSKCLRALATIKPNSPGGGAEAAAAPAAKGKKPAGRPSESDGRDCELMGLMWLLQRNATRYGAAAAAVIQALMAADEASAAGVAVPAAADGAGPAAACSLPMDDMPLPAEYAQLNRASGKPGLRCSHLVLLLAVLSFRAAYSL</sequence>
<proteinExistence type="predicted"/>
<evidence type="ECO:0000313" key="2">
    <source>
        <dbReference type="EMBL" id="KAG2660993.1"/>
    </source>
</evidence>